<feature type="non-terminal residue" evidence="1">
    <location>
        <position position="31"/>
    </location>
</feature>
<organism evidence="1 2">
    <name type="scientific">Lactobacillus xujianguonis</name>
    <dbReference type="NCBI Taxonomy" id="2495899"/>
    <lineage>
        <taxon>Bacteria</taxon>
        <taxon>Bacillati</taxon>
        <taxon>Bacillota</taxon>
        <taxon>Bacilli</taxon>
        <taxon>Lactobacillales</taxon>
        <taxon>Lactobacillaceae</taxon>
        <taxon>Lactobacillus</taxon>
    </lineage>
</organism>
<protein>
    <submittedName>
        <fullName evidence="1">Transposase</fullName>
    </submittedName>
</protein>
<evidence type="ECO:0000313" key="1">
    <source>
        <dbReference type="EMBL" id="RVU71177.1"/>
    </source>
</evidence>
<dbReference type="EMBL" id="RXIA01000006">
    <property type="protein sequence ID" value="RVU71177.1"/>
    <property type="molecule type" value="Genomic_DNA"/>
</dbReference>
<accession>A0A437SWH8</accession>
<proteinExistence type="predicted"/>
<comment type="caution">
    <text evidence="1">The sequence shown here is derived from an EMBL/GenBank/DDBJ whole genome shotgun (WGS) entry which is preliminary data.</text>
</comment>
<gene>
    <name evidence="1" type="ORF">EJK17_02975</name>
</gene>
<name>A0A437SWH8_9LACO</name>
<reference evidence="1 2" key="1">
    <citation type="submission" date="2018-12" db="EMBL/GenBank/DDBJ databases">
        <authorList>
            <person name="Meng J."/>
        </authorList>
    </citation>
    <scope>NUCLEOTIDE SEQUENCE [LARGE SCALE GENOMIC DNA]</scope>
    <source>
        <strain evidence="1 2">HT111-2</strain>
    </source>
</reference>
<dbReference type="AlphaFoldDB" id="A0A437SWH8"/>
<evidence type="ECO:0000313" key="2">
    <source>
        <dbReference type="Proteomes" id="UP000288291"/>
    </source>
</evidence>
<keyword evidence="2" id="KW-1185">Reference proteome</keyword>
<dbReference type="Proteomes" id="UP000288291">
    <property type="component" value="Unassembled WGS sequence"/>
</dbReference>
<sequence>MINLYDLGQVYIVCGKTDMRKGIDTLAYLVK</sequence>